<comment type="caution">
    <text evidence="1">The sequence shown here is derived from an EMBL/GenBank/DDBJ whole genome shotgun (WGS) entry which is preliminary data.</text>
</comment>
<protein>
    <submittedName>
        <fullName evidence="1">Uncharacterized protein</fullName>
    </submittedName>
</protein>
<evidence type="ECO:0000313" key="2">
    <source>
        <dbReference type="Proteomes" id="UP000652761"/>
    </source>
</evidence>
<name>A0A843WUN7_COLES</name>
<evidence type="ECO:0000313" key="1">
    <source>
        <dbReference type="EMBL" id="MQM11787.1"/>
    </source>
</evidence>
<organism evidence="1 2">
    <name type="scientific">Colocasia esculenta</name>
    <name type="common">Wild taro</name>
    <name type="synonym">Arum esculentum</name>
    <dbReference type="NCBI Taxonomy" id="4460"/>
    <lineage>
        <taxon>Eukaryota</taxon>
        <taxon>Viridiplantae</taxon>
        <taxon>Streptophyta</taxon>
        <taxon>Embryophyta</taxon>
        <taxon>Tracheophyta</taxon>
        <taxon>Spermatophyta</taxon>
        <taxon>Magnoliopsida</taxon>
        <taxon>Liliopsida</taxon>
        <taxon>Araceae</taxon>
        <taxon>Aroideae</taxon>
        <taxon>Colocasieae</taxon>
        <taxon>Colocasia</taxon>
    </lineage>
</organism>
<reference evidence="1" key="1">
    <citation type="submission" date="2017-07" db="EMBL/GenBank/DDBJ databases">
        <title>Taro Niue Genome Assembly and Annotation.</title>
        <authorList>
            <person name="Atibalentja N."/>
            <person name="Keating K."/>
            <person name="Fields C.J."/>
        </authorList>
    </citation>
    <scope>NUCLEOTIDE SEQUENCE</scope>
    <source>
        <strain evidence="1">Niue_2</strain>
        <tissue evidence="1">Leaf</tissue>
    </source>
</reference>
<dbReference type="EMBL" id="NMUH01005096">
    <property type="protein sequence ID" value="MQM11787.1"/>
    <property type="molecule type" value="Genomic_DNA"/>
</dbReference>
<sequence length="129" mass="13874">MQSMNFMLKASIWSMKNLIFSRRVTVGNATPRLVAFWGPEAKRPWPGSPFPFFPFSFPSSPLRREVFFLPSPAVELDGVAGGSYGAWSIGEERGGGGRGVVKTPFMGSLSPCSPPRGCVVVVCCGDPGM</sequence>
<dbReference type="Proteomes" id="UP000652761">
    <property type="component" value="Unassembled WGS sequence"/>
</dbReference>
<accession>A0A843WUN7</accession>
<gene>
    <name evidence="1" type="ORF">Taro_044697</name>
</gene>
<keyword evidence="2" id="KW-1185">Reference proteome</keyword>
<dbReference type="AlphaFoldDB" id="A0A843WUN7"/>
<proteinExistence type="predicted"/>